<evidence type="ECO:0000256" key="1">
    <source>
        <dbReference type="SAM" id="SignalP"/>
    </source>
</evidence>
<reference evidence="2" key="1">
    <citation type="journal article" date="2010" name="PLoS ONE">
        <title>Molecular characterization of a novel big defensin from clam Venerupis philippinarum.</title>
        <authorList>
            <person name="Zhao J."/>
            <person name="Li C."/>
            <person name="Chen A."/>
            <person name="Li L."/>
            <person name="Su X."/>
            <person name="Li T."/>
        </authorList>
    </citation>
    <scope>NUCLEOTIDE SEQUENCE</scope>
</reference>
<accession>E5FIA2</accession>
<dbReference type="AlphaFoldDB" id="E5FIA2"/>
<organism evidence="2">
    <name type="scientific">Ruditapes philippinarum</name>
    <name type="common">Japanese carpet shell</name>
    <name type="synonym">Venerupis philippinarum</name>
    <dbReference type="NCBI Taxonomy" id="129788"/>
    <lineage>
        <taxon>Eukaryota</taxon>
        <taxon>Metazoa</taxon>
        <taxon>Spiralia</taxon>
        <taxon>Lophotrochozoa</taxon>
        <taxon>Mollusca</taxon>
        <taxon>Bivalvia</taxon>
        <taxon>Autobranchia</taxon>
        <taxon>Heteroconchia</taxon>
        <taxon>Euheterodonta</taxon>
        <taxon>Imparidentia</taxon>
        <taxon>Neoheterodontei</taxon>
        <taxon>Venerida</taxon>
        <taxon>Veneroidea</taxon>
        <taxon>Veneridae</taxon>
        <taxon>Ruditapes</taxon>
    </lineage>
</organism>
<protein>
    <submittedName>
        <fullName evidence="2">Big defensin</fullName>
    </submittedName>
</protein>
<keyword evidence="1" id="KW-0732">Signal</keyword>
<name>E5FIA2_RUDPH</name>
<evidence type="ECO:0000313" key="2">
    <source>
        <dbReference type="EMBL" id="ADM25826.1"/>
    </source>
</evidence>
<dbReference type="EMBL" id="HM562672">
    <property type="protein sequence ID" value="ADM25826.1"/>
    <property type="molecule type" value="mRNA"/>
</dbReference>
<feature type="signal peptide" evidence="1">
    <location>
        <begin position="1"/>
        <end position="22"/>
    </location>
</feature>
<sequence>MYKRTIFIFYVFLVAMTTLSLCLDQKPEMEPFRKDAQQALEPSRQRRWLHRRCLSGRGFCRAICSIFEEPVRGNIDCYFGYNCCRRMFSHYRTS</sequence>
<feature type="chain" id="PRO_5003196597" evidence="1">
    <location>
        <begin position="23"/>
        <end position="94"/>
    </location>
</feature>
<proteinExistence type="evidence at transcript level"/>